<sequence>VACRASVPTGDLLRIAWPAGAAGPAVGRTLPGRGAWVHPVPTCVGALCPGGLSRAFRRKVTPSQMADLLIGLTAISGADSVELPDWRPAEDG</sequence>
<proteinExistence type="predicted"/>
<dbReference type="SUPFAM" id="SSF64376">
    <property type="entry name" value="YlxR-like"/>
    <property type="match status" value="1"/>
</dbReference>
<feature type="non-terminal residue" evidence="2">
    <location>
        <position position="1"/>
    </location>
</feature>
<organism evidence="2">
    <name type="scientific">marine metagenome</name>
    <dbReference type="NCBI Taxonomy" id="408172"/>
    <lineage>
        <taxon>unclassified sequences</taxon>
        <taxon>metagenomes</taxon>
        <taxon>ecological metagenomes</taxon>
    </lineage>
</organism>
<evidence type="ECO:0000313" key="2">
    <source>
        <dbReference type="EMBL" id="SVE36000.1"/>
    </source>
</evidence>
<dbReference type="Gene3D" id="3.30.1230.10">
    <property type="entry name" value="YlxR-like"/>
    <property type="match status" value="1"/>
</dbReference>
<dbReference type="Pfam" id="PF04296">
    <property type="entry name" value="YlxR"/>
    <property type="match status" value="1"/>
</dbReference>
<evidence type="ECO:0000259" key="1">
    <source>
        <dbReference type="Pfam" id="PF04296"/>
    </source>
</evidence>
<gene>
    <name evidence="2" type="ORF">METZ01_LOCUS488854</name>
</gene>
<feature type="domain" description="YlxR" evidence="1">
    <location>
        <begin position="1"/>
        <end position="66"/>
    </location>
</feature>
<dbReference type="AlphaFoldDB" id="A0A383CVD4"/>
<reference evidence="2" key="1">
    <citation type="submission" date="2018-05" db="EMBL/GenBank/DDBJ databases">
        <authorList>
            <person name="Lanie J.A."/>
            <person name="Ng W.-L."/>
            <person name="Kazmierczak K.M."/>
            <person name="Andrzejewski T.M."/>
            <person name="Davidsen T.M."/>
            <person name="Wayne K.J."/>
            <person name="Tettelin H."/>
            <person name="Glass J.I."/>
            <person name="Rusch D."/>
            <person name="Podicherti R."/>
            <person name="Tsui H.-C.T."/>
            <person name="Winkler M.E."/>
        </authorList>
    </citation>
    <scope>NUCLEOTIDE SEQUENCE</scope>
</reference>
<dbReference type="InterPro" id="IPR035931">
    <property type="entry name" value="YlxR-like_sf"/>
</dbReference>
<accession>A0A383CVD4</accession>
<name>A0A383CVD4_9ZZZZ</name>
<dbReference type="InterPro" id="IPR007393">
    <property type="entry name" value="YlxR_dom"/>
</dbReference>
<dbReference type="EMBL" id="UINC01211905">
    <property type="protein sequence ID" value="SVE36000.1"/>
    <property type="molecule type" value="Genomic_DNA"/>
</dbReference>
<protein>
    <recommendedName>
        <fullName evidence="1">YlxR domain-containing protein</fullName>
    </recommendedName>
</protein>